<reference evidence="1 2" key="1">
    <citation type="submission" date="2018-11" db="EMBL/GenBank/DDBJ databases">
        <title>Rufibacter latericius sp. nov., isolated from water in Baiyang Lake.</title>
        <authorList>
            <person name="Yang Y."/>
        </authorList>
    </citation>
    <scope>NUCLEOTIDE SEQUENCE [LARGE SCALE GENOMIC DNA]</scope>
    <source>
        <strain evidence="1 2">MCC P1</strain>
    </source>
</reference>
<keyword evidence="2" id="KW-1185">Reference proteome</keyword>
<evidence type="ECO:0000313" key="1">
    <source>
        <dbReference type="EMBL" id="RNI30156.1"/>
    </source>
</evidence>
<evidence type="ECO:0000313" key="2">
    <source>
        <dbReference type="Proteomes" id="UP000271010"/>
    </source>
</evidence>
<sequence length="121" mass="14007">MEQLVTLNLVEGHWIMTDLIYEFYINDQLQKDQGEREEPNAPCTFAGGKFMSPGEETCDYTFTKVDGKDYITLAENGEDKGTYQITKLTTTEMEWVITETLQIDSKTTHKDVSTYKFKKQQ</sequence>
<dbReference type="EMBL" id="RJJE01000009">
    <property type="protein sequence ID" value="RNI30156.1"/>
    <property type="molecule type" value="Genomic_DNA"/>
</dbReference>
<dbReference type="Proteomes" id="UP000271010">
    <property type="component" value="Unassembled WGS sequence"/>
</dbReference>
<evidence type="ECO:0008006" key="3">
    <source>
        <dbReference type="Google" id="ProtNLM"/>
    </source>
</evidence>
<organism evidence="1 2">
    <name type="scientific">Rufibacter immobilis</name>
    <dbReference type="NCBI Taxonomy" id="1348778"/>
    <lineage>
        <taxon>Bacteria</taxon>
        <taxon>Pseudomonadati</taxon>
        <taxon>Bacteroidota</taxon>
        <taxon>Cytophagia</taxon>
        <taxon>Cytophagales</taxon>
        <taxon>Hymenobacteraceae</taxon>
        <taxon>Rufibacter</taxon>
    </lineage>
</organism>
<proteinExistence type="predicted"/>
<accession>A0A3M9MXA3</accession>
<protein>
    <recommendedName>
        <fullName evidence="3">Lipocalin-like domain-containing protein</fullName>
    </recommendedName>
</protein>
<name>A0A3M9MXA3_9BACT</name>
<dbReference type="AlphaFoldDB" id="A0A3M9MXA3"/>
<comment type="caution">
    <text evidence="1">The sequence shown here is derived from an EMBL/GenBank/DDBJ whole genome shotgun (WGS) entry which is preliminary data.</text>
</comment>
<gene>
    <name evidence="1" type="ORF">EFA69_11700</name>
</gene>